<comment type="cofactor">
    <cofactor evidence="4">
        <name>Zn(2+)</name>
        <dbReference type="ChEBI" id="CHEBI:29105"/>
    </cofactor>
</comment>
<dbReference type="CDD" id="cd00429">
    <property type="entry name" value="RPE"/>
    <property type="match status" value="1"/>
</dbReference>
<evidence type="ECO:0000256" key="5">
    <source>
        <dbReference type="ARBA" id="ARBA00001954"/>
    </source>
</evidence>
<evidence type="ECO:0000256" key="9">
    <source>
        <dbReference type="ARBA" id="ARBA00023235"/>
    </source>
</evidence>
<feature type="active site" description="Proton donor" evidence="10">
    <location>
        <position position="182"/>
    </location>
</feature>
<evidence type="ECO:0000256" key="11">
    <source>
        <dbReference type="PIRNR" id="PIRNR001461"/>
    </source>
</evidence>
<dbReference type="NCBIfam" id="TIGR01163">
    <property type="entry name" value="rpe"/>
    <property type="match status" value="1"/>
</dbReference>
<sequence>MSVISSRREPLLAPSLLASDLANIQATAELLATAEADWLHFDVMDGRFVPNISFGLPILEALRPHAKQPIDVHLMIERPQDYLAAFRDAGATHMTVHYEACPHLHRVVEQIKSLGCTAGVALNPATPASLLSDIAADLDLVLVMSVNPGFGGQTFIPHTLQKVAEVKELLLDAGSAALIEVDGGVSRDNAAALVQAGADVLVAGSFVFKSGGGPVATLAGLRQLLREATQEQAAKN</sequence>
<comment type="cofactor">
    <cofactor evidence="3">
        <name>Co(2+)</name>
        <dbReference type="ChEBI" id="CHEBI:48828"/>
    </cofactor>
</comment>
<dbReference type="EC" id="5.1.3.1" evidence="7 10"/>
<evidence type="ECO:0000256" key="8">
    <source>
        <dbReference type="ARBA" id="ARBA00022723"/>
    </source>
</evidence>
<feature type="binding site" evidence="10">
    <location>
        <position position="15"/>
    </location>
    <ligand>
        <name>substrate</name>
    </ligand>
</feature>
<keyword evidence="10 11" id="KW-0119">Carbohydrate metabolism</keyword>
<keyword evidence="8 10" id="KW-0479">Metal-binding</keyword>
<evidence type="ECO:0000256" key="2">
    <source>
        <dbReference type="ARBA" id="ARBA00001936"/>
    </source>
</evidence>
<feature type="binding site" evidence="10">
    <location>
        <begin position="204"/>
        <end position="205"/>
    </location>
    <ligand>
        <name>substrate</name>
    </ligand>
</feature>
<protein>
    <recommendedName>
        <fullName evidence="7 10">Ribulose-phosphate 3-epimerase</fullName>
        <ecNumber evidence="7 10">5.1.3.1</ecNumber>
    </recommendedName>
</protein>
<name>A0ABP8Q9N7_9BACT</name>
<evidence type="ECO:0000256" key="1">
    <source>
        <dbReference type="ARBA" id="ARBA00001782"/>
    </source>
</evidence>
<dbReference type="InterPro" id="IPR013785">
    <property type="entry name" value="Aldolase_TIM"/>
</dbReference>
<dbReference type="PROSITE" id="PS01085">
    <property type="entry name" value="RIBUL_P_3_EPIMER_1"/>
    <property type="match status" value="1"/>
</dbReference>
<dbReference type="Pfam" id="PF00834">
    <property type="entry name" value="Ribul_P_3_epim"/>
    <property type="match status" value="1"/>
</dbReference>
<comment type="caution">
    <text evidence="12">The sequence shown here is derived from an EMBL/GenBank/DDBJ whole genome shotgun (WGS) entry which is preliminary data.</text>
</comment>
<comment type="pathway">
    <text evidence="10">Carbohydrate degradation.</text>
</comment>
<organism evidence="12 13">
    <name type="scientific">Hymenobacter ginsengisoli</name>
    <dbReference type="NCBI Taxonomy" id="1051626"/>
    <lineage>
        <taxon>Bacteria</taxon>
        <taxon>Pseudomonadati</taxon>
        <taxon>Bacteroidota</taxon>
        <taxon>Cytophagia</taxon>
        <taxon>Cytophagales</taxon>
        <taxon>Hymenobacteraceae</taxon>
        <taxon>Hymenobacter</taxon>
    </lineage>
</organism>
<keyword evidence="9 10" id="KW-0413">Isomerase</keyword>
<feature type="binding site" evidence="10">
    <location>
        <begin position="182"/>
        <end position="184"/>
    </location>
    <ligand>
        <name>substrate</name>
    </ligand>
</feature>
<reference evidence="13" key="1">
    <citation type="journal article" date="2019" name="Int. J. Syst. Evol. Microbiol.">
        <title>The Global Catalogue of Microorganisms (GCM) 10K type strain sequencing project: providing services to taxonomists for standard genome sequencing and annotation.</title>
        <authorList>
            <consortium name="The Broad Institute Genomics Platform"/>
            <consortium name="The Broad Institute Genome Sequencing Center for Infectious Disease"/>
            <person name="Wu L."/>
            <person name="Ma J."/>
        </authorList>
    </citation>
    <scope>NUCLEOTIDE SEQUENCE [LARGE SCALE GENOMIC DNA]</scope>
    <source>
        <strain evidence="13">JCM 17841</strain>
    </source>
</reference>
<comment type="cofactor">
    <cofactor evidence="2">
        <name>Mn(2+)</name>
        <dbReference type="ChEBI" id="CHEBI:29035"/>
    </cofactor>
</comment>
<dbReference type="InterPro" id="IPR026019">
    <property type="entry name" value="Ribul_P_3_epim"/>
</dbReference>
<evidence type="ECO:0000256" key="6">
    <source>
        <dbReference type="ARBA" id="ARBA00009541"/>
    </source>
</evidence>
<dbReference type="PIRSF" id="PIRSF001461">
    <property type="entry name" value="RPE"/>
    <property type="match status" value="1"/>
</dbReference>
<feature type="binding site" evidence="10">
    <location>
        <position position="40"/>
    </location>
    <ligand>
        <name>a divalent metal cation</name>
        <dbReference type="ChEBI" id="CHEBI:60240"/>
    </ligand>
</feature>
<evidence type="ECO:0000256" key="10">
    <source>
        <dbReference type="HAMAP-Rule" id="MF_02227"/>
    </source>
</evidence>
<evidence type="ECO:0000313" key="13">
    <source>
        <dbReference type="Proteomes" id="UP001501243"/>
    </source>
</evidence>
<comment type="cofactor">
    <cofactor evidence="10">
        <name>a divalent metal cation</name>
        <dbReference type="ChEBI" id="CHEBI:60240"/>
    </cofactor>
    <text evidence="10">Binds 1 divalent metal cation per subunit.</text>
</comment>
<dbReference type="HAMAP" id="MF_02227">
    <property type="entry name" value="RPE"/>
    <property type="match status" value="1"/>
</dbReference>
<gene>
    <name evidence="10 12" type="primary">rpe</name>
    <name evidence="12" type="ORF">GCM10023172_16990</name>
</gene>
<keyword evidence="13" id="KW-1185">Reference proteome</keyword>
<comment type="similarity">
    <text evidence="6 10 11">Belongs to the ribulose-phosphate 3-epimerase family.</text>
</comment>
<accession>A0ABP8Q9N7</accession>
<feature type="active site" description="Proton acceptor" evidence="10">
    <location>
        <position position="42"/>
    </location>
</feature>
<dbReference type="PANTHER" id="PTHR11749">
    <property type="entry name" value="RIBULOSE-5-PHOSPHATE-3-EPIMERASE"/>
    <property type="match status" value="1"/>
</dbReference>
<evidence type="ECO:0000256" key="7">
    <source>
        <dbReference type="ARBA" id="ARBA00013188"/>
    </source>
</evidence>
<feature type="binding site" evidence="10">
    <location>
        <position position="42"/>
    </location>
    <ligand>
        <name>a divalent metal cation</name>
        <dbReference type="ChEBI" id="CHEBI:60240"/>
    </ligand>
</feature>
<dbReference type="EMBL" id="BAABGQ010000005">
    <property type="protein sequence ID" value="GAA4499013.1"/>
    <property type="molecule type" value="Genomic_DNA"/>
</dbReference>
<dbReference type="InterPro" id="IPR000056">
    <property type="entry name" value="Ribul_P_3_epim-like"/>
</dbReference>
<comment type="catalytic activity">
    <reaction evidence="1 10 11">
        <text>D-ribulose 5-phosphate = D-xylulose 5-phosphate</text>
        <dbReference type="Rhea" id="RHEA:13677"/>
        <dbReference type="ChEBI" id="CHEBI:57737"/>
        <dbReference type="ChEBI" id="CHEBI:58121"/>
        <dbReference type="EC" id="5.1.3.1"/>
    </reaction>
</comment>
<dbReference type="Gene3D" id="3.20.20.70">
    <property type="entry name" value="Aldolase class I"/>
    <property type="match status" value="1"/>
</dbReference>
<dbReference type="NCBIfam" id="NF004076">
    <property type="entry name" value="PRK05581.1-4"/>
    <property type="match status" value="1"/>
</dbReference>
<comment type="cofactor">
    <cofactor evidence="5">
        <name>Fe(2+)</name>
        <dbReference type="ChEBI" id="CHEBI:29033"/>
    </cofactor>
</comment>
<evidence type="ECO:0000256" key="4">
    <source>
        <dbReference type="ARBA" id="ARBA00001947"/>
    </source>
</evidence>
<feature type="binding site" evidence="10">
    <location>
        <position position="182"/>
    </location>
    <ligand>
        <name>a divalent metal cation</name>
        <dbReference type="ChEBI" id="CHEBI:60240"/>
    </ligand>
</feature>
<feature type="binding site" evidence="10">
    <location>
        <position position="73"/>
    </location>
    <ligand>
        <name>a divalent metal cation</name>
        <dbReference type="ChEBI" id="CHEBI:60240"/>
    </ligand>
</feature>
<evidence type="ECO:0000256" key="3">
    <source>
        <dbReference type="ARBA" id="ARBA00001941"/>
    </source>
</evidence>
<dbReference type="Proteomes" id="UP001501243">
    <property type="component" value="Unassembled WGS sequence"/>
</dbReference>
<dbReference type="InterPro" id="IPR011060">
    <property type="entry name" value="RibuloseP-bd_barrel"/>
</dbReference>
<dbReference type="PROSITE" id="PS01086">
    <property type="entry name" value="RIBUL_P_3_EPIMER_2"/>
    <property type="match status" value="1"/>
</dbReference>
<feature type="binding site" evidence="10">
    <location>
        <position position="73"/>
    </location>
    <ligand>
        <name>substrate</name>
    </ligand>
</feature>
<comment type="function">
    <text evidence="10">Catalyzes the reversible epimerization of D-ribulose 5-phosphate to D-xylulose 5-phosphate.</text>
</comment>
<evidence type="ECO:0000313" key="12">
    <source>
        <dbReference type="EMBL" id="GAA4499013.1"/>
    </source>
</evidence>
<feature type="binding site" evidence="10">
    <location>
        <begin position="149"/>
        <end position="152"/>
    </location>
    <ligand>
        <name>substrate</name>
    </ligand>
</feature>
<proteinExistence type="inferred from homology"/>
<dbReference type="RefSeq" id="WP_208130629.1">
    <property type="nucleotide sequence ID" value="NZ_BAABGQ010000005.1"/>
</dbReference>
<dbReference type="SUPFAM" id="SSF51366">
    <property type="entry name" value="Ribulose-phoshate binding barrel"/>
    <property type="match status" value="1"/>
</dbReference>